<name>A0A0E9S3N5_ANGAN</name>
<proteinExistence type="predicted"/>
<organism evidence="1">
    <name type="scientific">Anguilla anguilla</name>
    <name type="common">European freshwater eel</name>
    <name type="synonym">Muraena anguilla</name>
    <dbReference type="NCBI Taxonomy" id="7936"/>
    <lineage>
        <taxon>Eukaryota</taxon>
        <taxon>Metazoa</taxon>
        <taxon>Chordata</taxon>
        <taxon>Craniata</taxon>
        <taxon>Vertebrata</taxon>
        <taxon>Euteleostomi</taxon>
        <taxon>Actinopterygii</taxon>
        <taxon>Neopterygii</taxon>
        <taxon>Teleostei</taxon>
        <taxon>Anguilliformes</taxon>
        <taxon>Anguillidae</taxon>
        <taxon>Anguilla</taxon>
    </lineage>
</organism>
<dbReference type="EMBL" id="GBXM01072538">
    <property type="protein sequence ID" value="JAH36039.1"/>
    <property type="molecule type" value="Transcribed_RNA"/>
</dbReference>
<protein>
    <submittedName>
        <fullName evidence="1">Uncharacterized protein</fullName>
    </submittedName>
</protein>
<evidence type="ECO:0000313" key="1">
    <source>
        <dbReference type="EMBL" id="JAH36039.1"/>
    </source>
</evidence>
<reference evidence="1" key="2">
    <citation type="journal article" date="2015" name="Fish Shellfish Immunol.">
        <title>Early steps in the European eel (Anguilla anguilla)-Vibrio vulnificus interaction in the gills: Role of the RtxA13 toxin.</title>
        <authorList>
            <person name="Callol A."/>
            <person name="Pajuelo D."/>
            <person name="Ebbesson L."/>
            <person name="Teles M."/>
            <person name="MacKenzie S."/>
            <person name="Amaro C."/>
        </authorList>
    </citation>
    <scope>NUCLEOTIDE SEQUENCE</scope>
</reference>
<reference evidence="1" key="1">
    <citation type="submission" date="2014-11" db="EMBL/GenBank/DDBJ databases">
        <authorList>
            <person name="Amaro Gonzalez C."/>
        </authorList>
    </citation>
    <scope>NUCLEOTIDE SEQUENCE</scope>
</reference>
<dbReference type="AlphaFoldDB" id="A0A0E9S3N5"/>
<sequence>MNNKLKYKHTQLIYTYKHT</sequence>
<accession>A0A0E9S3N5</accession>